<feature type="compositionally biased region" description="Basic and acidic residues" evidence="1">
    <location>
        <begin position="168"/>
        <end position="188"/>
    </location>
</feature>
<protein>
    <submittedName>
        <fullName evidence="2">Uncharacterized protein</fullName>
    </submittedName>
</protein>
<dbReference type="AlphaFoldDB" id="A0A109W4V6"/>
<accession>A0A109W4V6</accession>
<dbReference type="STRING" id="44742.AXF13_13495"/>
<evidence type="ECO:0000313" key="2">
    <source>
        <dbReference type="EMBL" id="AMD91053.1"/>
    </source>
</evidence>
<dbReference type="InterPro" id="IPR019734">
    <property type="entry name" value="TPR_rpt"/>
</dbReference>
<dbReference type="Proteomes" id="UP000069241">
    <property type="component" value="Chromosome"/>
</dbReference>
<sequence length="223" mass="24116">MTDLPKLNTPARALALLLALSLAAMLVISLTERFKHPQITVHVQPAPQAPAGMGGDAIGALMQEVAKNPQNVDALVHLVEALMTAQNWEAAETFAQRASTLDVNNPQPLYLLGVIKHNQGKHKEAAELLEKVVALHDNASVRYSLGVLYIHFLNDPARGVEHLSAGLHDPKAGEDLKKGIREELEKAPLSHAGGAENNTPDQPVRQDKMDKKAKKTNGKDARP</sequence>
<dbReference type="EMBL" id="CP014229">
    <property type="protein sequence ID" value="AMD91053.1"/>
    <property type="molecule type" value="Genomic_DNA"/>
</dbReference>
<keyword evidence="3" id="KW-1185">Reference proteome</keyword>
<name>A0A109W4V6_9BACT</name>
<evidence type="ECO:0000256" key="1">
    <source>
        <dbReference type="SAM" id="MobiDB-lite"/>
    </source>
</evidence>
<dbReference type="SMART" id="SM00028">
    <property type="entry name" value="TPR"/>
    <property type="match status" value="2"/>
</dbReference>
<organism evidence="2 3">
    <name type="scientific">Desulfovibrio fairfieldensis</name>
    <dbReference type="NCBI Taxonomy" id="44742"/>
    <lineage>
        <taxon>Bacteria</taxon>
        <taxon>Pseudomonadati</taxon>
        <taxon>Thermodesulfobacteriota</taxon>
        <taxon>Desulfovibrionia</taxon>
        <taxon>Desulfovibrionales</taxon>
        <taxon>Desulfovibrionaceae</taxon>
        <taxon>Desulfovibrio</taxon>
    </lineage>
</organism>
<reference evidence="3" key="1">
    <citation type="submission" date="2016-02" db="EMBL/GenBank/DDBJ databases">
        <authorList>
            <person name="Holder M.E."/>
            <person name="Ajami N.J."/>
            <person name="Petrosino J.F."/>
        </authorList>
    </citation>
    <scope>NUCLEOTIDE SEQUENCE [LARGE SCALE GENOMIC DNA]</scope>
    <source>
        <strain evidence="3">CCUG 45958</strain>
    </source>
</reference>
<feature type="region of interest" description="Disordered" evidence="1">
    <location>
        <begin position="165"/>
        <end position="223"/>
    </location>
</feature>
<dbReference type="Gene3D" id="1.25.40.10">
    <property type="entry name" value="Tetratricopeptide repeat domain"/>
    <property type="match status" value="1"/>
</dbReference>
<proteinExistence type="predicted"/>
<dbReference type="KEGG" id="dfi:AXF13_13495"/>
<dbReference type="RefSeq" id="WP_062254011.1">
    <property type="nucleotide sequence ID" value="NZ_CP014229.1"/>
</dbReference>
<dbReference type="InterPro" id="IPR011990">
    <property type="entry name" value="TPR-like_helical_dom_sf"/>
</dbReference>
<evidence type="ECO:0000313" key="3">
    <source>
        <dbReference type="Proteomes" id="UP000069241"/>
    </source>
</evidence>
<dbReference type="SUPFAM" id="SSF48452">
    <property type="entry name" value="TPR-like"/>
    <property type="match status" value="1"/>
</dbReference>
<gene>
    <name evidence="2" type="ORF">AXF13_13495</name>
</gene>
<dbReference type="Pfam" id="PF14559">
    <property type="entry name" value="TPR_19"/>
    <property type="match status" value="1"/>
</dbReference>